<dbReference type="Proteomes" id="UP000039865">
    <property type="component" value="Unassembled WGS sequence"/>
</dbReference>
<evidence type="ECO:0000313" key="3">
    <source>
        <dbReference type="Proteomes" id="UP000039865"/>
    </source>
</evidence>
<feature type="region of interest" description="Disordered" evidence="1">
    <location>
        <begin position="24"/>
        <end position="55"/>
    </location>
</feature>
<keyword evidence="3" id="KW-1185">Reference proteome</keyword>
<protein>
    <submittedName>
        <fullName evidence="2">Uncharacterized protein</fullName>
    </submittedName>
</protein>
<dbReference type="InParanoid" id="A0A078AEF1"/>
<organism evidence="2 3">
    <name type="scientific">Stylonychia lemnae</name>
    <name type="common">Ciliate</name>
    <dbReference type="NCBI Taxonomy" id="5949"/>
    <lineage>
        <taxon>Eukaryota</taxon>
        <taxon>Sar</taxon>
        <taxon>Alveolata</taxon>
        <taxon>Ciliophora</taxon>
        <taxon>Intramacronucleata</taxon>
        <taxon>Spirotrichea</taxon>
        <taxon>Stichotrichia</taxon>
        <taxon>Sporadotrichida</taxon>
        <taxon>Oxytrichidae</taxon>
        <taxon>Stylonychinae</taxon>
        <taxon>Stylonychia</taxon>
    </lineage>
</organism>
<sequence>MQNLSDLNQYSNQIQINNENSNGFSQVYQNFNQPSNNSGTKSKKRSYQDAQSSWNEKINEGRQNFKRLRINDPADQQSKLIESMLSNHNGYPHHQYNSTQQEDGQALEQVNHQCSMNNENDQYSYLNNSPISTCISEQQSSQIHSSMTLQQLTDMYQHNQQYDSSLENQQLKIIREQNLRMRQRMREDYETKTREQMIQTQQMYEHEKFIVEQNYQQINDMLRRIQFGQ</sequence>
<proteinExistence type="predicted"/>
<gene>
    <name evidence="2" type="primary">Contig8872.g442</name>
    <name evidence="2" type="ORF">STYLEM_9647</name>
</gene>
<name>A0A078AEF1_STYLE</name>
<evidence type="ECO:0000256" key="1">
    <source>
        <dbReference type="SAM" id="MobiDB-lite"/>
    </source>
</evidence>
<evidence type="ECO:0000313" key="2">
    <source>
        <dbReference type="EMBL" id="CDW80644.1"/>
    </source>
</evidence>
<dbReference type="EMBL" id="CCKQ01009176">
    <property type="protein sequence ID" value="CDW80644.1"/>
    <property type="molecule type" value="Genomic_DNA"/>
</dbReference>
<dbReference type="AlphaFoldDB" id="A0A078AEF1"/>
<accession>A0A078AEF1</accession>
<feature type="compositionally biased region" description="Polar residues" evidence="1">
    <location>
        <begin position="24"/>
        <end position="40"/>
    </location>
</feature>
<reference evidence="2 3" key="1">
    <citation type="submission" date="2014-06" db="EMBL/GenBank/DDBJ databases">
        <authorList>
            <person name="Swart Estienne"/>
        </authorList>
    </citation>
    <scope>NUCLEOTIDE SEQUENCE [LARGE SCALE GENOMIC DNA]</scope>
    <source>
        <strain evidence="2 3">130c</strain>
    </source>
</reference>